<evidence type="ECO:0000256" key="1">
    <source>
        <dbReference type="SAM" id="MobiDB-lite"/>
    </source>
</evidence>
<protein>
    <submittedName>
        <fullName evidence="3">Uncharacterized protein LOC108745109 isoform X1</fullName>
    </submittedName>
</protein>
<dbReference type="Proteomes" id="UP000192223">
    <property type="component" value="Unplaced"/>
</dbReference>
<organism evidence="2 3">
    <name type="scientific">Agrilus planipennis</name>
    <name type="common">Emerald ash borer</name>
    <name type="synonym">Agrilus marcopoli</name>
    <dbReference type="NCBI Taxonomy" id="224129"/>
    <lineage>
        <taxon>Eukaryota</taxon>
        <taxon>Metazoa</taxon>
        <taxon>Ecdysozoa</taxon>
        <taxon>Arthropoda</taxon>
        <taxon>Hexapoda</taxon>
        <taxon>Insecta</taxon>
        <taxon>Pterygota</taxon>
        <taxon>Neoptera</taxon>
        <taxon>Endopterygota</taxon>
        <taxon>Coleoptera</taxon>
        <taxon>Polyphaga</taxon>
        <taxon>Elateriformia</taxon>
        <taxon>Buprestoidea</taxon>
        <taxon>Buprestidae</taxon>
        <taxon>Agrilinae</taxon>
        <taxon>Agrilus</taxon>
    </lineage>
</organism>
<dbReference type="GeneID" id="108745109"/>
<name>A0A1W4XV62_AGRPL</name>
<dbReference type="AlphaFoldDB" id="A0A1W4XV62"/>
<feature type="compositionally biased region" description="Acidic residues" evidence="1">
    <location>
        <begin position="271"/>
        <end position="310"/>
    </location>
</feature>
<evidence type="ECO:0000313" key="2">
    <source>
        <dbReference type="Proteomes" id="UP000192223"/>
    </source>
</evidence>
<dbReference type="RefSeq" id="XP_018336677.1">
    <property type="nucleotide sequence ID" value="XM_018481175.1"/>
</dbReference>
<dbReference type="KEGG" id="apln:108745109"/>
<keyword evidence="2" id="KW-1185">Reference proteome</keyword>
<dbReference type="InParanoid" id="A0A1W4XV62"/>
<reference evidence="3" key="1">
    <citation type="submission" date="2025-08" db="UniProtKB">
        <authorList>
            <consortium name="RefSeq"/>
        </authorList>
    </citation>
    <scope>IDENTIFICATION</scope>
    <source>
        <tissue evidence="3">Entire body</tissue>
    </source>
</reference>
<gene>
    <name evidence="3" type="primary">LOC108745109</name>
</gene>
<sequence length="961" mass="111519">MKLAKCLLANTEYISYLSKRLLNNIYSRITQIQNGLVNEKIDHTDASCEEENMLVAMNSRFTEFNSFVDIEQTFILDEPSSEKDTTQPVIDTAERTKSTAGLVYGDRDTLPQAENLLTVNSSANDEFSSTFREEMEGFFIKKVIAKEKQEAVKSKLKIYKKNFQLNNLLGLNNIRQLYPDFRIFKLRKVLKDIFENGQLVEEANLPSNESQTLTVICENANNDENSVQTEGLRNETNILRYFPSDDYENVIKVLEVNEEQFRKLDNFLEGLESEQDEREEEEQEREGEGEVEEEEKAETEEPIEQDENTDDSPTVEYSIEDLLVKGSNHESVLQTILKITNANFINNESSHQLLKQLNHAEGKVGQSILKDLQLTLFSKDCSHLLRRDNEKASLIAQVFSNPVASIFDFYFSASNINPVGNCQWDRKDDEIYYSNDDSKEEKLDIVDRKEEQFKFDNKSLKNYYEVNVESECVTENKHGFDFKKNLYNMLSNKYEKRVSDLQKSCNKEGFDVDKINYYTNILQSVEKKPSIIMKKYYPPSSRKDPQLNECLYLVKNNESCPLVTKSNECFLPSKYCVSYDSSKLNSKIVEKVNKSLIHENSNMELTKVDAYNVSFNNSNGDKIVHNMESQIEYFMKLASGRVYKFTGYNAMLNAVESKIVRSFIEDKLINIINYEGTQKEIMCELIKLQYENQFGSIFYKKEMSSGDTIKSIKPTNTIKKKRQFNATSKLVRIGKIHCTFEHMLIISNPYLRVIPKQYIHLSTLEKFFNLSILRHIPDFSKREELNALWNFFSFFITNKQPVDDDSTKHPFVTNSKIIFQLLKTIQQCGLGRNFNEQTYPYPKRDSKNQSRRELMKDVTIFAQKVANAESSPQEEAKLLDANMKQFCKLEKKVIRNMLLNQNCLKILENSGCFFDYNIELIQSKPKEIDIVNRTTNAVVKKIEDLIMLTEKSGDAYNDLHI</sequence>
<proteinExistence type="predicted"/>
<evidence type="ECO:0000313" key="3">
    <source>
        <dbReference type="RefSeq" id="XP_018336677.1"/>
    </source>
</evidence>
<accession>A0A1W4XV62</accession>
<feature type="region of interest" description="Disordered" evidence="1">
    <location>
        <begin position="270"/>
        <end position="314"/>
    </location>
</feature>